<proteinExistence type="predicted"/>
<protein>
    <submittedName>
        <fullName evidence="1">Uncharacterized protein</fullName>
    </submittedName>
</protein>
<reference evidence="1" key="1">
    <citation type="journal article" date="2018" name="Nat. Genet.">
        <title>Extensive intraspecific gene order and gene structural variations between Mo17 and other maize genomes.</title>
        <authorList>
            <person name="Sun S."/>
            <person name="Zhou Y."/>
            <person name="Chen J."/>
            <person name="Shi J."/>
            <person name="Zhao H."/>
            <person name="Zhao H."/>
            <person name="Song W."/>
            <person name="Zhang M."/>
            <person name="Cui Y."/>
            <person name="Dong X."/>
            <person name="Liu H."/>
            <person name="Ma X."/>
            <person name="Jiao Y."/>
            <person name="Wang B."/>
            <person name="Wei X."/>
            <person name="Stein J.C."/>
            <person name="Glaubitz J.C."/>
            <person name="Lu F."/>
            <person name="Yu G."/>
            <person name="Liang C."/>
            <person name="Fengler K."/>
            <person name="Li B."/>
            <person name="Rafalski A."/>
            <person name="Schnable P.S."/>
            <person name="Ware D.H."/>
            <person name="Buckler E.S."/>
            <person name="Lai J."/>
        </authorList>
    </citation>
    <scope>NUCLEOTIDE SEQUENCE [LARGE SCALE GENOMIC DNA]</scope>
    <source>
        <tissue evidence="1">Seedling</tissue>
    </source>
</reference>
<dbReference type="Proteomes" id="UP000251960">
    <property type="component" value="Chromosome 1"/>
</dbReference>
<gene>
    <name evidence="1" type="ORF">Zm00014a_007688</name>
</gene>
<organism evidence="1">
    <name type="scientific">Zea mays</name>
    <name type="common">Maize</name>
    <dbReference type="NCBI Taxonomy" id="4577"/>
    <lineage>
        <taxon>Eukaryota</taxon>
        <taxon>Viridiplantae</taxon>
        <taxon>Streptophyta</taxon>
        <taxon>Embryophyta</taxon>
        <taxon>Tracheophyta</taxon>
        <taxon>Spermatophyta</taxon>
        <taxon>Magnoliopsida</taxon>
        <taxon>Liliopsida</taxon>
        <taxon>Poales</taxon>
        <taxon>Poaceae</taxon>
        <taxon>PACMAD clade</taxon>
        <taxon>Panicoideae</taxon>
        <taxon>Andropogonodae</taxon>
        <taxon>Andropogoneae</taxon>
        <taxon>Tripsacinae</taxon>
        <taxon>Zea</taxon>
    </lineage>
</organism>
<name>A0A317YCQ6_MAIZE</name>
<comment type="caution">
    <text evidence="1">The sequence shown here is derived from an EMBL/GenBank/DDBJ whole genome shotgun (WGS) entry which is preliminary data.</text>
</comment>
<accession>A0A317YCQ6</accession>
<sequence>MKLSTGGLPVLDILRLWVLVL</sequence>
<dbReference type="AlphaFoldDB" id="A0A317YCQ6"/>
<evidence type="ECO:0000313" key="1">
    <source>
        <dbReference type="EMBL" id="PWZ55522.1"/>
    </source>
</evidence>
<dbReference type="EMBL" id="NCVQ01000001">
    <property type="protein sequence ID" value="PWZ55522.1"/>
    <property type="molecule type" value="Genomic_DNA"/>
</dbReference>